<dbReference type="GO" id="GO:0035539">
    <property type="term" value="F:8-oxo-7,8-dihydrodeoxyguanosine triphosphate pyrophosphatase activity"/>
    <property type="evidence" value="ECO:0007669"/>
    <property type="project" value="UniProtKB-EC"/>
</dbReference>
<evidence type="ECO:0000256" key="5">
    <source>
        <dbReference type="ARBA" id="ARBA00022723"/>
    </source>
</evidence>
<keyword evidence="6" id="KW-0227">DNA damage</keyword>
<feature type="binding site" evidence="17">
    <location>
        <begin position="37"/>
        <end position="40"/>
    </location>
    <ligand>
        <name>8-oxo-dGTP</name>
        <dbReference type="ChEBI" id="CHEBI:77896"/>
    </ligand>
</feature>
<comment type="caution">
    <text evidence="20">The sequence shown here is derived from an EMBL/GenBank/DDBJ whole genome shotgun (WGS) entry which is preliminary data.</text>
</comment>
<evidence type="ECO:0000259" key="19">
    <source>
        <dbReference type="PROSITE" id="PS51462"/>
    </source>
</evidence>
<dbReference type="InterPro" id="IPR000086">
    <property type="entry name" value="NUDIX_hydrolase_dom"/>
</dbReference>
<evidence type="ECO:0000256" key="14">
    <source>
        <dbReference type="ARBA" id="ARBA00041592"/>
    </source>
</evidence>
<dbReference type="Gene3D" id="3.20.20.70">
    <property type="entry name" value="Aldolase class I"/>
    <property type="match status" value="1"/>
</dbReference>
<comment type="catalytic activity">
    <reaction evidence="11">
        <text>8-oxo-GTP + H2O = 8-oxo-GMP + diphosphate + H(+)</text>
        <dbReference type="Rhea" id="RHEA:67616"/>
        <dbReference type="ChEBI" id="CHEBI:15377"/>
        <dbReference type="ChEBI" id="CHEBI:15378"/>
        <dbReference type="ChEBI" id="CHEBI:33019"/>
        <dbReference type="ChEBI" id="CHEBI:143553"/>
        <dbReference type="ChEBI" id="CHEBI:145694"/>
    </reaction>
</comment>
<keyword evidence="3" id="KW-0515">Mutator protein</keyword>
<dbReference type="InterPro" id="IPR022998">
    <property type="entry name" value="ThiamineP_synth_TenI"/>
</dbReference>
<keyword evidence="5 18" id="KW-0479">Metal-binding</keyword>
<dbReference type="SUPFAM" id="SSF51391">
    <property type="entry name" value="Thiamin phosphate synthase"/>
    <property type="match status" value="1"/>
</dbReference>
<dbReference type="PROSITE" id="PS00893">
    <property type="entry name" value="NUDIX_BOX"/>
    <property type="match status" value="1"/>
</dbReference>
<feature type="binding site" evidence="17">
    <location>
        <position position="31"/>
    </location>
    <ligand>
        <name>8-oxo-dGTP</name>
        <dbReference type="ChEBI" id="CHEBI:77896"/>
    </ligand>
</feature>
<protein>
    <recommendedName>
        <fullName evidence="13">8-oxo-dGTP diphosphatase</fullName>
        <ecNumber evidence="12">3.6.1.55</ecNumber>
    </recommendedName>
    <alternativeName>
        <fullName evidence="16">7,8-dihydro-8-oxoguanine-triphosphatase</fullName>
    </alternativeName>
    <alternativeName>
        <fullName evidence="15">Mutator protein MutT</fullName>
    </alternativeName>
    <alternativeName>
        <fullName evidence="14">dGTP pyrophosphohydrolase</fullName>
    </alternativeName>
</protein>
<comment type="similarity">
    <text evidence="2">Belongs to the Nudix hydrolase family.</text>
</comment>
<evidence type="ECO:0000256" key="4">
    <source>
        <dbReference type="ARBA" id="ARBA00022705"/>
    </source>
</evidence>
<dbReference type="InterPro" id="IPR015797">
    <property type="entry name" value="NUDIX_hydrolase-like_dom_sf"/>
</dbReference>
<dbReference type="InterPro" id="IPR047127">
    <property type="entry name" value="MutT-like"/>
</dbReference>
<evidence type="ECO:0000256" key="18">
    <source>
        <dbReference type="PIRSR" id="PIRSR603561-2"/>
    </source>
</evidence>
<dbReference type="GO" id="GO:0006281">
    <property type="term" value="P:DNA repair"/>
    <property type="evidence" value="ECO:0007669"/>
    <property type="project" value="UniProtKB-KW"/>
</dbReference>
<dbReference type="InterPro" id="IPR003561">
    <property type="entry name" value="Mutator_MutT"/>
</dbReference>
<dbReference type="EC" id="3.6.1.55" evidence="12"/>
<evidence type="ECO:0000256" key="10">
    <source>
        <dbReference type="ARBA" id="ARBA00035861"/>
    </source>
</evidence>
<evidence type="ECO:0000256" key="6">
    <source>
        <dbReference type="ARBA" id="ARBA00022763"/>
    </source>
</evidence>
<dbReference type="GO" id="GO:0008413">
    <property type="term" value="F:8-oxo-7,8-dihydroguanosine triphosphate pyrophosphatase activity"/>
    <property type="evidence" value="ECO:0007669"/>
    <property type="project" value="InterPro"/>
</dbReference>
<dbReference type="GO" id="GO:0006260">
    <property type="term" value="P:DNA replication"/>
    <property type="evidence" value="ECO:0007669"/>
    <property type="project" value="UniProtKB-KW"/>
</dbReference>
<feature type="binding site" evidence="17">
    <location>
        <position position="26"/>
    </location>
    <ligand>
        <name>8-oxo-dGTP</name>
        <dbReference type="ChEBI" id="CHEBI:77896"/>
    </ligand>
</feature>
<name>A0A2A5W9D1_9GAMM</name>
<evidence type="ECO:0000256" key="8">
    <source>
        <dbReference type="ARBA" id="ARBA00022842"/>
    </source>
</evidence>
<evidence type="ECO:0000256" key="2">
    <source>
        <dbReference type="ARBA" id="ARBA00005582"/>
    </source>
</evidence>
<dbReference type="InterPro" id="IPR020084">
    <property type="entry name" value="NUDIX_hydrolase_CS"/>
</dbReference>
<dbReference type="Pfam" id="PF02581">
    <property type="entry name" value="TMP-TENI"/>
    <property type="match status" value="1"/>
</dbReference>
<evidence type="ECO:0000256" key="13">
    <source>
        <dbReference type="ARBA" id="ARBA00040794"/>
    </source>
</evidence>
<organism evidence="20 21">
    <name type="scientific">OM182 bacterium MED-G28</name>
    <dbReference type="NCBI Taxonomy" id="1986256"/>
    <lineage>
        <taxon>Bacteria</taxon>
        <taxon>Pseudomonadati</taxon>
        <taxon>Pseudomonadota</taxon>
        <taxon>Gammaproteobacteria</taxon>
        <taxon>OMG group</taxon>
        <taxon>OM182 clade</taxon>
    </lineage>
</organism>
<feature type="binding site" evidence="18">
    <location>
        <position position="40"/>
    </location>
    <ligand>
        <name>Mg(2+)</name>
        <dbReference type="ChEBI" id="CHEBI:18420"/>
    </ligand>
</feature>
<evidence type="ECO:0000256" key="7">
    <source>
        <dbReference type="ARBA" id="ARBA00022801"/>
    </source>
</evidence>
<dbReference type="EMBL" id="NTJZ01000011">
    <property type="protein sequence ID" value="PDH33080.1"/>
    <property type="molecule type" value="Genomic_DNA"/>
</dbReference>
<evidence type="ECO:0000256" key="17">
    <source>
        <dbReference type="PIRSR" id="PIRSR603561-1"/>
    </source>
</evidence>
<keyword evidence="9" id="KW-0234">DNA repair</keyword>
<evidence type="ECO:0000256" key="3">
    <source>
        <dbReference type="ARBA" id="ARBA00022457"/>
    </source>
</evidence>
<sequence>MSYDRIIHVAVGVVINRQQEILISQRHIDSHQGSLWEFPGGKKESQESIEAALQREFVEELGIKPIEFFPFAKILHHYAEKTVLLDVWLITQYRGEEIGREGQVIEWCPITDLRPKNFPIANQAIIKKLQTPRKLAITPNIDKSESIRSLFDRYAEMGIQLVQFQQTHLCENDYLSWFDNAQSIAKNHGLRLLYNQSLRGYKDEWNVGFHANSHVLDLLTERPISDQLLFSASCRNLKELQHAEKLAADFVTLSPICPNAKSWKEQVLGWEKFRDLASQVSLPVYALGGLSENDSDIALESGAFGIAGTFAFTC</sequence>
<dbReference type="CDD" id="cd00564">
    <property type="entry name" value="TMP_TenI"/>
    <property type="match status" value="1"/>
</dbReference>
<dbReference type="PROSITE" id="PS51462">
    <property type="entry name" value="NUDIX"/>
    <property type="match status" value="1"/>
</dbReference>
<reference evidence="20 21" key="1">
    <citation type="submission" date="2017-08" db="EMBL/GenBank/DDBJ databases">
        <title>Fine stratification of microbial communities through a metagenomic profile of the photic zone.</title>
        <authorList>
            <person name="Haro-Moreno J.M."/>
            <person name="Lopez-Perez M."/>
            <person name="De La Torre J."/>
            <person name="Picazo A."/>
            <person name="Camacho A."/>
            <person name="Rodriguez-Valera F."/>
        </authorList>
    </citation>
    <scope>NUCLEOTIDE SEQUENCE [LARGE SCALE GENOMIC DNA]</scope>
    <source>
        <strain evidence="20">MED-G28</strain>
    </source>
</reference>
<proteinExistence type="inferred from homology"/>
<feature type="binding site" evidence="17">
    <location>
        <position position="122"/>
    </location>
    <ligand>
        <name>8-oxo-dGTP</name>
        <dbReference type="ChEBI" id="CHEBI:77896"/>
    </ligand>
</feature>
<comment type="catalytic activity">
    <reaction evidence="10">
        <text>8-oxo-dGTP + H2O = 8-oxo-dGMP + diphosphate + H(+)</text>
        <dbReference type="Rhea" id="RHEA:31575"/>
        <dbReference type="ChEBI" id="CHEBI:15377"/>
        <dbReference type="ChEBI" id="CHEBI:15378"/>
        <dbReference type="ChEBI" id="CHEBI:33019"/>
        <dbReference type="ChEBI" id="CHEBI:63224"/>
        <dbReference type="ChEBI" id="CHEBI:77896"/>
        <dbReference type="EC" id="3.6.1.55"/>
    </reaction>
</comment>
<dbReference type="GO" id="GO:0044716">
    <property type="term" value="F:8-oxo-GDP phosphatase activity"/>
    <property type="evidence" value="ECO:0007669"/>
    <property type="project" value="TreeGrafter"/>
</dbReference>
<keyword evidence="8 18" id="KW-0460">Magnesium</keyword>
<dbReference type="PANTHER" id="PTHR47707:SF1">
    <property type="entry name" value="NUDIX HYDROLASE FAMILY PROTEIN"/>
    <property type="match status" value="1"/>
</dbReference>
<keyword evidence="7" id="KW-0378">Hydrolase</keyword>
<dbReference type="GO" id="GO:0044715">
    <property type="term" value="F:8-oxo-dGDP phosphatase activity"/>
    <property type="evidence" value="ECO:0007669"/>
    <property type="project" value="TreeGrafter"/>
</dbReference>
<dbReference type="GO" id="GO:0009228">
    <property type="term" value="P:thiamine biosynthetic process"/>
    <property type="evidence" value="ECO:0007669"/>
    <property type="project" value="UniProtKB-KW"/>
</dbReference>
<dbReference type="InterPro" id="IPR013785">
    <property type="entry name" value="Aldolase_TIM"/>
</dbReference>
<dbReference type="NCBIfam" id="TIGR00586">
    <property type="entry name" value="mutt"/>
    <property type="match status" value="1"/>
</dbReference>
<keyword evidence="4" id="KW-0235">DNA replication</keyword>
<dbReference type="GO" id="GO:0046872">
    <property type="term" value="F:metal ion binding"/>
    <property type="evidence" value="ECO:0007669"/>
    <property type="project" value="UniProtKB-KW"/>
</dbReference>
<dbReference type="SUPFAM" id="SSF55811">
    <property type="entry name" value="Nudix"/>
    <property type="match status" value="1"/>
</dbReference>
<accession>A0A2A5W9D1</accession>
<dbReference type="Gene3D" id="3.90.79.10">
    <property type="entry name" value="Nucleoside Triphosphate Pyrophosphohydrolase"/>
    <property type="match status" value="1"/>
</dbReference>
<evidence type="ECO:0000256" key="12">
    <source>
        <dbReference type="ARBA" id="ARBA00038905"/>
    </source>
</evidence>
<comment type="cofactor">
    <cofactor evidence="1 18">
        <name>Mg(2+)</name>
        <dbReference type="ChEBI" id="CHEBI:18420"/>
    </cofactor>
</comment>
<dbReference type="CDD" id="cd03425">
    <property type="entry name" value="NUDIX_MutT_NudA_like"/>
    <property type="match status" value="1"/>
</dbReference>
<evidence type="ECO:0000256" key="1">
    <source>
        <dbReference type="ARBA" id="ARBA00001946"/>
    </source>
</evidence>
<dbReference type="InterPro" id="IPR029119">
    <property type="entry name" value="MutY_C"/>
</dbReference>
<evidence type="ECO:0000313" key="20">
    <source>
        <dbReference type="EMBL" id="PDH33080.1"/>
    </source>
</evidence>
<evidence type="ECO:0000256" key="11">
    <source>
        <dbReference type="ARBA" id="ARBA00036904"/>
    </source>
</evidence>
<evidence type="ECO:0000256" key="16">
    <source>
        <dbReference type="ARBA" id="ARBA00042798"/>
    </source>
</evidence>
<feature type="binding site" evidence="18">
    <location>
        <position position="60"/>
    </location>
    <ligand>
        <name>Mg(2+)</name>
        <dbReference type="ChEBI" id="CHEBI:18420"/>
    </ligand>
</feature>
<gene>
    <name evidence="20" type="ORF">CNF02_10255</name>
</gene>
<dbReference type="Pfam" id="PF14815">
    <property type="entry name" value="NUDIX_4"/>
    <property type="match status" value="1"/>
</dbReference>
<feature type="domain" description="Nudix hydrolase" evidence="19">
    <location>
        <begin position="6"/>
        <end position="131"/>
    </location>
</feature>
<dbReference type="AlphaFoldDB" id="A0A2A5W9D1"/>
<evidence type="ECO:0000313" key="21">
    <source>
        <dbReference type="Proteomes" id="UP000219329"/>
    </source>
</evidence>
<dbReference type="InterPro" id="IPR036206">
    <property type="entry name" value="ThiamineP_synth_sf"/>
</dbReference>
<dbReference type="Proteomes" id="UP000219329">
    <property type="component" value="Unassembled WGS sequence"/>
</dbReference>
<evidence type="ECO:0000256" key="9">
    <source>
        <dbReference type="ARBA" id="ARBA00023204"/>
    </source>
</evidence>
<evidence type="ECO:0000256" key="15">
    <source>
        <dbReference type="ARBA" id="ARBA00041979"/>
    </source>
</evidence>
<dbReference type="PANTHER" id="PTHR47707">
    <property type="entry name" value="8-OXO-DGTP DIPHOSPHATASE"/>
    <property type="match status" value="1"/>
</dbReference>
<dbReference type="NCBIfam" id="NF006530">
    <property type="entry name" value="PRK08999.1"/>
    <property type="match status" value="1"/>
</dbReference>